<protein>
    <submittedName>
        <fullName evidence="2">Uncharacterized protein</fullName>
    </submittedName>
</protein>
<reference evidence="2 3" key="1">
    <citation type="submission" date="2022-05" db="EMBL/GenBank/DDBJ databases">
        <title>A multi-omics perspective on studying reproductive biology in Daphnia sinensis.</title>
        <authorList>
            <person name="Jia J."/>
        </authorList>
    </citation>
    <scope>NUCLEOTIDE SEQUENCE [LARGE SCALE GENOMIC DNA]</scope>
    <source>
        <strain evidence="2 3">WSL</strain>
    </source>
</reference>
<name>A0AAD5KZ98_9CRUS</name>
<sequence>MDDQPMQGLRSGGTVRERKERGFRANHTMTGTIYINFKHTHTTKFLKNKLERVF</sequence>
<proteinExistence type="predicted"/>
<keyword evidence="3" id="KW-1185">Reference proteome</keyword>
<gene>
    <name evidence="2" type="ORF">GHT06_012961</name>
</gene>
<evidence type="ECO:0000313" key="3">
    <source>
        <dbReference type="Proteomes" id="UP000820818"/>
    </source>
</evidence>
<dbReference type="EMBL" id="WJBH02000003">
    <property type="protein sequence ID" value="KAI9561997.1"/>
    <property type="molecule type" value="Genomic_DNA"/>
</dbReference>
<comment type="caution">
    <text evidence="2">The sequence shown here is derived from an EMBL/GenBank/DDBJ whole genome shotgun (WGS) entry which is preliminary data.</text>
</comment>
<dbReference type="AlphaFoldDB" id="A0AAD5KZ98"/>
<organism evidence="2 3">
    <name type="scientific">Daphnia sinensis</name>
    <dbReference type="NCBI Taxonomy" id="1820382"/>
    <lineage>
        <taxon>Eukaryota</taxon>
        <taxon>Metazoa</taxon>
        <taxon>Ecdysozoa</taxon>
        <taxon>Arthropoda</taxon>
        <taxon>Crustacea</taxon>
        <taxon>Branchiopoda</taxon>
        <taxon>Diplostraca</taxon>
        <taxon>Cladocera</taxon>
        <taxon>Anomopoda</taxon>
        <taxon>Daphniidae</taxon>
        <taxon>Daphnia</taxon>
        <taxon>Daphnia similis group</taxon>
    </lineage>
</organism>
<feature type="region of interest" description="Disordered" evidence="1">
    <location>
        <begin position="1"/>
        <end position="24"/>
    </location>
</feature>
<evidence type="ECO:0000313" key="2">
    <source>
        <dbReference type="EMBL" id="KAI9561997.1"/>
    </source>
</evidence>
<accession>A0AAD5KZ98</accession>
<evidence type="ECO:0000256" key="1">
    <source>
        <dbReference type="SAM" id="MobiDB-lite"/>
    </source>
</evidence>
<dbReference type="Proteomes" id="UP000820818">
    <property type="component" value="Linkage Group LG3"/>
</dbReference>